<protein>
    <recommendedName>
        <fullName evidence="1">BTB domain-containing protein</fullName>
    </recommendedName>
</protein>
<dbReference type="AlphaFoldDB" id="A0A2J6TEM9"/>
<dbReference type="InterPro" id="IPR000210">
    <property type="entry name" value="BTB/POZ_dom"/>
</dbReference>
<feature type="domain" description="BTB" evidence="1">
    <location>
        <begin position="24"/>
        <end position="53"/>
    </location>
</feature>
<keyword evidence="3" id="KW-1185">Reference proteome</keyword>
<dbReference type="GeneID" id="36588076"/>
<accession>A0A2J6TEM9</accession>
<evidence type="ECO:0000259" key="1">
    <source>
        <dbReference type="PROSITE" id="PS50097"/>
    </source>
</evidence>
<name>A0A2J6TEM9_9HELO</name>
<evidence type="ECO:0000313" key="3">
    <source>
        <dbReference type="Proteomes" id="UP000235371"/>
    </source>
</evidence>
<dbReference type="EMBL" id="KZ613786">
    <property type="protein sequence ID" value="PMD61491.1"/>
    <property type="molecule type" value="Genomic_DNA"/>
</dbReference>
<dbReference type="InterPro" id="IPR011333">
    <property type="entry name" value="SKP1/BTB/POZ_sf"/>
</dbReference>
<dbReference type="SUPFAM" id="SSF54695">
    <property type="entry name" value="POZ domain"/>
    <property type="match status" value="1"/>
</dbReference>
<dbReference type="Proteomes" id="UP000235371">
    <property type="component" value="Unassembled WGS sequence"/>
</dbReference>
<evidence type="ECO:0000313" key="2">
    <source>
        <dbReference type="EMBL" id="PMD61491.1"/>
    </source>
</evidence>
<reference evidence="2 3" key="1">
    <citation type="submission" date="2016-04" db="EMBL/GenBank/DDBJ databases">
        <title>A degradative enzymes factory behind the ericoid mycorrhizal symbiosis.</title>
        <authorList>
            <consortium name="DOE Joint Genome Institute"/>
            <person name="Martino E."/>
            <person name="Morin E."/>
            <person name="Grelet G."/>
            <person name="Kuo A."/>
            <person name="Kohler A."/>
            <person name="Daghino S."/>
            <person name="Barry K."/>
            <person name="Choi C."/>
            <person name="Cichocki N."/>
            <person name="Clum A."/>
            <person name="Copeland A."/>
            <person name="Hainaut M."/>
            <person name="Haridas S."/>
            <person name="Labutti K."/>
            <person name="Lindquist E."/>
            <person name="Lipzen A."/>
            <person name="Khouja H.-R."/>
            <person name="Murat C."/>
            <person name="Ohm R."/>
            <person name="Olson A."/>
            <person name="Spatafora J."/>
            <person name="Veneault-Fourrey C."/>
            <person name="Henrissat B."/>
            <person name="Grigoriev I."/>
            <person name="Martin F."/>
            <person name="Perotto S."/>
        </authorList>
    </citation>
    <scope>NUCLEOTIDE SEQUENCE [LARGE SCALE GENOMIC DNA]</scope>
    <source>
        <strain evidence="2 3">E</strain>
    </source>
</reference>
<organism evidence="2 3">
    <name type="scientific">Hyaloscypha bicolor E</name>
    <dbReference type="NCBI Taxonomy" id="1095630"/>
    <lineage>
        <taxon>Eukaryota</taxon>
        <taxon>Fungi</taxon>
        <taxon>Dikarya</taxon>
        <taxon>Ascomycota</taxon>
        <taxon>Pezizomycotina</taxon>
        <taxon>Leotiomycetes</taxon>
        <taxon>Helotiales</taxon>
        <taxon>Hyaloscyphaceae</taxon>
        <taxon>Hyaloscypha</taxon>
        <taxon>Hyaloscypha bicolor</taxon>
    </lineage>
</organism>
<dbReference type="Gene3D" id="3.30.710.10">
    <property type="entry name" value="Potassium Channel Kv1.1, Chain A"/>
    <property type="match status" value="1"/>
</dbReference>
<dbReference type="PROSITE" id="PS50097">
    <property type="entry name" value="BTB"/>
    <property type="match status" value="1"/>
</dbReference>
<dbReference type="RefSeq" id="XP_024738395.1">
    <property type="nucleotide sequence ID" value="XM_024879999.1"/>
</dbReference>
<dbReference type="OrthoDB" id="2129688at2759"/>
<gene>
    <name evidence="2" type="ORF">K444DRAFT_611737</name>
</gene>
<proteinExistence type="predicted"/>
<dbReference type="InParanoid" id="A0A2J6TEM9"/>
<sequence>MATTNKADELPQSPIIFKARGIVSDVRLNVFGTSFHVHSSILKLYSHYFFSYLDAPGSATAVAGTAFKYDWTTKVVDAGGDWQLVSNNEKVAFSSS</sequence>